<dbReference type="EMBL" id="JAFCXS010000019">
    <property type="protein sequence ID" value="MBM0749235.1"/>
    <property type="molecule type" value="Genomic_DNA"/>
</dbReference>
<organism evidence="1 2">
    <name type="scientific">Pantoea eucrina</name>
    <dbReference type="NCBI Taxonomy" id="472693"/>
    <lineage>
        <taxon>Bacteria</taxon>
        <taxon>Pseudomonadati</taxon>
        <taxon>Pseudomonadota</taxon>
        <taxon>Gammaproteobacteria</taxon>
        <taxon>Enterobacterales</taxon>
        <taxon>Erwiniaceae</taxon>
        <taxon>Pantoea</taxon>
    </lineage>
</organism>
<proteinExistence type="predicted"/>
<sequence length="234" mass="25887">MPESRVLFSGFAFFSAEENIVFKLNPVLLALIAAQGMMFPVLNASAEILKPYTPENNDYKAGALYLRDGSVRTLTGLPQFTPGVSGVTRTTLGELQREGRIVTDTLTGQPRINVGQQNLNIVIPDPENNSYKSFHVYDSLAFTDLPEINTETQAEDFYAVNDRQYIDARIASVTRGTLNINIGRPEKIAGSDTNRWSMAARQSQLFTTAQRGHLNWNSNNRVTFTAVEAPPANN</sequence>
<protein>
    <submittedName>
        <fullName evidence="1">Uncharacterized protein</fullName>
    </submittedName>
</protein>
<dbReference type="RefSeq" id="WP_203025760.1">
    <property type="nucleotide sequence ID" value="NZ_CP083450.1"/>
</dbReference>
<reference evidence="1 2" key="1">
    <citation type="submission" date="2021-01" db="EMBL/GenBank/DDBJ databases">
        <title>Complete genome sequence of Pantoea eucrina OB49, a heavy metal tolerant bacterium with PGPR potential isolated from wheat in Algeria.</title>
        <authorList>
            <person name="Lekired A."/>
            <person name="Ouzari I.H."/>
        </authorList>
    </citation>
    <scope>NUCLEOTIDE SEQUENCE [LARGE SCALE GENOMIC DNA]</scope>
    <source>
        <strain evidence="1 2">OB49</strain>
    </source>
</reference>
<name>A0ABS1Z9Y6_9GAMM</name>
<accession>A0ABS1Z9Y6</accession>
<comment type="caution">
    <text evidence="1">The sequence shown here is derived from an EMBL/GenBank/DDBJ whole genome shotgun (WGS) entry which is preliminary data.</text>
</comment>
<keyword evidence="2" id="KW-1185">Reference proteome</keyword>
<evidence type="ECO:0000313" key="1">
    <source>
        <dbReference type="EMBL" id="MBM0749235.1"/>
    </source>
</evidence>
<dbReference type="GeneID" id="84693372"/>
<evidence type="ECO:0000313" key="2">
    <source>
        <dbReference type="Proteomes" id="UP000809137"/>
    </source>
</evidence>
<dbReference type="Proteomes" id="UP000809137">
    <property type="component" value="Unassembled WGS sequence"/>
</dbReference>
<gene>
    <name evidence="1" type="ORF">JJB79_17760</name>
</gene>